<protein>
    <recommendedName>
        <fullName evidence="4">Lipoprotein</fullName>
    </recommendedName>
</protein>
<keyword evidence="3" id="KW-1185">Reference proteome</keyword>
<proteinExistence type="predicted"/>
<dbReference type="HOGENOM" id="CLU_715570_0_0_9"/>
<evidence type="ECO:0000313" key="3">
    <source>
        <dbReference type="Proteomes" id="UP000007488"/>
    </source>
</evidence>
<sequence length="377" mass="43497">MRRVLILFILIALLFYSGCNSTPVEQQVSTDQTVNQAAIRTFSNEFILENKSIPELKDQSFNYITKEFNGIQGVIWNPICFLDNDRFLYLVTNMDYTDPWVYCYNLKTNKADKLYPSEGGFQNVFIQNSDSFSMVDSTALVSVEKNQVKNKTLFEDWKQKYKQYESCDVIANPRTGKVVLVDNHTKKCTLTDLNLQKAVELPLTGVYSACWIDDNNIILGAFDHFKERQGSAVITYNIKNETTTKTYLGERFFVGPSRDSDEYCGFAYLDDDRGPLNTFGVIDYTRNKIIFLDFQNTSDIKFQSHWVITATTEKPIDWEAWEKTTEGTVQLCVYDVAANSYIIRDKALPRQAGMIISPDGRTIVYKTFEKNYINWEK</sequence>
<gene>
    <name evidence="2" type="ordered locus">Sgly_0827</name>
</gene>
<dbReference type="KEGG" id="sgy:Sgly_0827"/>
<dbReference type="SUPFAM" id="SSF69304">
    <property type="entry name" value="Tricorn protease N-terminal domain"/>
    <property type="match status" value="1"/>
</dbReference>
<dbReference type="EMBL" id="CP002547">
    <property type="protein sequence ID" value="ADY55178.1"/>
    <property type="molecule type" value="Genomic_DNA"/>
</dbReference>
<dbReference type="OrthoDB" id="1810504at2"/>
<feature type="chain" id="PRO_5005675029" description="Lipoprotein" evidence="1">
    <location>
        <begin position="22"/>
        <end position="377"/>
    </location>
</feature>
<evidence type="ECO:0000256" key="1">
    <source>
        <dbReference type="SAM" id="SignalP"/>
    </source>
</evidence>
<keyword evidence="1" id="KW-0732">Signal</keyword>
<organism evidence="2 3">
    <name type="scientific">Syntrophobotulus glycolicus (strain DSM 8271 / FlGlyR)</name>
    <dbReference type="NCBI Taxonomy" id="645991"/>
    <lineage>
        <taxon>Bacteria</taxon>
        <taxon>Bacillati</taxon>
        <taxon>Bacillota</taxon>
        <taxon>Clostridia</taxon>
        <taxon>Eubacteriales</taxon>
        <taxon>Desulfitobacteriaceae</taxon>
        <taxon>Syntrophobotulus</taxon>
    </lineage>
</organism>
<name>F0T1B4_SYNGF</name>
<evidence type="ECO:0000313" key="2">
    <source>
        <dbReference type="EMBL" id="ADY55178.1"/>
    </source>
</evidence>
<dbReference type="Proteomes" id="UP000007488">
    <property type="component" value="Chromosome"/>
</dbReference>
<dbReference type="AlphaFoldDB" id="F0T1B4"/>
<evidence type="ECO:0008006" key="4">
    <source>
        <dbReference type="Google" id="ProtNLM"/>
    </source>
</evidence>
<accession>F0T1B4</accession>
<reference evidence="3" key="2">
    <citation type="submission" date="2011-02" db="EMBL/GenBank/DDBJ databases">
        <title>The complete genome of Syntrophobotulus glycolicus DSM 8271.</title>
        <authorList>
            <person name="Lucas S."/>
            <person name="Copeland A."/>
            <person name="Lapidus A."/>
            <person name="Bruce D."/>
            <person name="Goodwin L."/>
            <person name="Pitluck S."/>
            <person name="Kyrpides N."/>
            <person name="Mavromatis K."/>
            <person name="Pagani I."/>
            <person name="Ivanova N."/>
            <person name="Mikhailova N."/>
            <person name="Chertkov O."/>
            <person name="Held B."/>
            <person name="Detter J.C."/>
            <person name="Tapia R."/>
            <person name="Han C."/>
            <person name="Land M."/>
            <person name="Hauser L."/>
            <person name="Markowitz V."/>
            <person name="Cheng J.-F."/>
            <person name="Hugenholtz P."/>
            <person name="Woyke T."/>
            <person name="Wu D."/>
            <person name="Spring S."/>
            <person name="Schroeder M."/>
            <person name="Brambilla E."/>
            <person name="Klenk H.-P."/>
            <person name="Eisen J.A."/>
        </authorList>
    </citation>
    <scope>NUCLEOTIDE SEQUENCE [LARGE SCALE GENOMIC DNA]</scope>
    <source>
        <strain evidence="3">DSM 8271 / FlGlyR</strain>
    </source>
</reference>
<reference evidence="2 3" key="1">
    <citation type="journal article" date="2011" name="Stand. Genomic Sci.">
        <title>Complete genome sequence of Syntrophobotulus glycolicus type strain (FlGlyR).</title>
        <authorList>
            <person name="Han C."/>
            <person name="Mwirichia R."/>
            <person name="Chertkov O."/>
            <person name="Held B."/>
            <person name="Lapidus A."/>
            <person name="Nolan M."/>
            <person name="Lucas S."/>
            <person name="Hammon N."/>
            <person name="Deshpande S."/>
            <person name="Cheng J.F."/>
            <person name="Tapia R."/>
            <person name="Goodwin L."/>
            <person name="Pitluck S."/>
            <person name="Huntemann M."/>
            <person name="Liolios K."/>
            <person name="Ivanova N."/>
            <person name="Pagani I."/>
            <person name="Mavromatis K."/>
            <person name="Ovchinikova G."/>
            <person name="Pati A."/>
            <person name="Chen A."/>
            <person name="Palaniappan K."/>
            <person name="Land M."/>
            <person name="Hauser L."/>
            <person name="Brambilla E.M."/>
            <person name="Rohde M."/>
            <person name="Spring S."/>
            <person name="Sikorski J."/>
            <person name="Goker M."/>
            <person name="Woyke T."/>
            <person name="Bristow J."/>
            <person name="Eisen J.A."/>
            <person name="Markowitz V."/>
            <person name="Hugenholtz P."/>
            <person name="Kyrpides N.C."/>
            <person name="Klenk H.P."/>
            <person name="Detter J.C."/>
        </authorList>
    </citation>
    <scope>NUCLEOTIDE SEQUENCE [LARGE SCALE GENOMIC DNA]</scope>
    <source>
        <strain evidence="3">DSM 8271 / FlGlyR</strain>
    </source>
</reference>
<feature type="signal peptide" evidence="1">
    <location>
        <begin position="1"/>
        <end position="21"/>
    </location>
</feature>